<dbReference type="InterPro" id="IPR050194">
    <property type="entry name" value="Glycosyltransferase_grp1"/>
</dbReference>
<dbReference type="RefSeq" id="WP_377939043.1">
    <property type="nucleotide sequence ID" value="NZ_JBHTHQ010000021.1"/>
</dbReference>
<sequence length="419" mass="46577">MSVYSRKATVKQGDGEQSEEGKDKLSIALVVDSLGGSGNGTSNSAQAFANELERCGVDVRLVGVGSDRDVYAAQSRYIPVVSWFARQHKMEFAQPDLQLFDKAFQGVDVVHIYMPFEFGRAALAYCKRNGIAVTAGFHVQPENICASAPFLNVIPHIKERIYNWMWRGFYEDIDHIHVPSYMEKAELERAGYNQHLHVFSNGYDDSLFDGTSAILEAERTKTAKNVRTADHAAHSKFIIVSSGRLSAEKDHETLIKAVALSKHKKDIELRIAGAGPLRKKLTKLAQKQLGDAAGFSIGFVKHDEMPEFLSNADLCVHASLADIEGISVIEAMAMGVVPVIAHAPKSAASDFALCPESLFEPHNPEDLARAIDWWLDNPELRERWGREYAQVAKARYSIKNSVQTFIQMAYEAYAQTHNF</sequence>
<keyword evidence="7" id="KW-1185">Reference proteome</keyword>
<gene>
    <name evidence="6" type="ORF">ACFQY8_06305</name>
</gene>
<dbReference type="PANTHER" id="PTHR45947">
    <property type="entry name" value="SULFOQUINOVOSYL TRANSFERASE SQD2"/>
    <property type="match status" value="1"/>
</dbReference>
<keyword evidence="2 6" id="KW-0808">Transferase</keyword>
<comment type="caution">
    <text evidence="6">The sequence shown here is derived from an EMBL/GenBank/DDBJ whole genome shotgun (WGS) entry which is preliminary data.</text>
</comment>
<dbReference type="PANTHER" id="PTHR45947:SF3">
    <property type="entry name" value="SULFOQUINOVOSYL TRANSFERASE SQD2"/>
    <property type="match status" value="1"/>
</dbReference>
<evidence type="ECO:0000256" key="2">
    <source>
        <dbReference type="ARBA" id="ARBA00022679"/>
    </source>
</evidence>
<dbReference type="SUPFAM" id="SSF53756">
    <property type="entry name" value="UDP-Glycosyltransferase/glycogen phosphorylase"/>
    <property type="match status" value="1"/>
</dbReference>
<dbReference type="EMBL" id="JBHTHQ010000021">
    <property type="protein sequence ID" value="MFD0705353.1"/>
    <property type="molecule type" value="Genomic_DNA"/>
</dbReference>
<evidence type="ECO:0000259" key="5">
    <source>
        <dbReference type="Pfam" id="PF13439"/>
    </source>
</evidence>
<proteinExistence type="predicted"/>
<feature type="domain" description="Glycosyltransferase subfamily 4-like N-terminal" evidence="5">
    <location>
        <begin position="39"/>
        <end position="206"/>
    </location>
</feature>
<dbReference type="Proteomes" id="UP001597036">
    <property type="component" value="Unassembled WGS sequence"/>
</dbReference>
<feature type="domain" description="Glycosyl transferase family 1" evidence="4">
    <location>
        <begin position="233"/>
        <end position="387"/>
    </location>
</feature>
<dbReference type="Pfam" id="PF13439">
    <property type="entry name" value="Glyco_transf_4"/>
    <property type="match status" value="1"/>
</dbReference>
<evidence type="ECO:0000313" key="6">
    <source>
        <dbReference type="EMBL" id="MFD0705353.1"/>
    </source>
</evidence>
<feature type="region of interest" description="Disordered" evidence="3">
    <location>
        <begin position="1"/>
        <end position="21"/>
    </location>
</feature>
<organism evidence="6 7">
    <name type="scientific">Alloscardovia venturai</name>
    <dbReference type="NCBI Taxonomy" id="1769421"/>
    <lineage>
        <taxon>Bacteria</taxon>
        <taxon>Bacillati</taxon>
        <taxon>Actinomycetota</taxon>
        <taxon>Actinomycetes</taxon>
        <taxon>Bifidobacteriales</taxon>
        <taxon>Bifidobacteriaceae</taxon>
        <taxon>Alloscardovia</taxon>
    </lineage>
</organism>
<reference evidence="7" key="1">
    <citation type="journal article" date="2019" name="Int. J. Syst. Evol. Microbiol.">
        <title>The Global Catalogue of Microorganisms (GCM) 10K type strain sequencing project: providing services to taxonomists for standard genome sequencing and annotation.</title>
        <authorList>
            <consortium name="The Broad Institute Genomics Platform"/>
            <consortium name="The Broad Institute Genome Sequencing Center for Infectious Disease"/>
            <person name="Wu L."/>
            <person name="Ma J."/>
        </authorList>
    </citation>
    <scope>NUCLEOTIDE SEQUENCE [LARGE SCALE GENOMIC DNA]</scope>
    <source>
        <strain evidence="7">CCM 8604</strain>
    </source>
</reference>
<evidence type="ECO:0000259" key="4">
    <source>
        <dbReference type="Pfam" id="PF00534"/>
    </source>
</evidence>
<dbReference type="Gene3D" id="3.40.50.2000">
    <property type="entry name" value="Glycogen Phosphorylase B"/>
    <property type="match status" value="2"/>
</dbReference>
<evidence type="ECO:0000313" key="7">
    <source>
        <dbReference type="Proteomes" id="UP001597036"/>
    </source>
</evidence>
<accession>A0ABW2Y524</accession>
<dbReference type="GO" id="GO:0016757">
    <property type="term" value="F:glycosyltransferase activity"/>
    <property type="evidence" value="ECO:0007669"/>
    <property type="project" value="UniProtKB-KW"/>
</dbReference>
<protein>
    <submittedName>
        <fullName evidence="6">Glycosyltransferase</fullName>
        <ecNumber evidence="6">2.4.-.-</ecNumber>
    </submittedName>
</protein>
<keyword evidence="1 6" id="KW-0328">Glycosyltransferase</keyword>
<dbReference type="EC" id="2.4.-.-" evidence="6"/>
<evidence type="ECO:0000256" key="1">
    <source>
        <dbReference type="ARBA" id="ARBA00022676"/>
    </source>
</evidence>
<name>A0ABW2Y524_9BIFI</name>
<dbReference type="Pfam" id="PF00534">
    <property type="entry name" value="Glycos_transf_1"/>
    <property type="match status" value="1"/>
</dbReference>
<dbReference type="InterPro" id="IPR028098">
    <property type="entry name" value="Glyco_trans_4-like_N"/>
</dbReference>
<evidence type="ECO:0000256" key="3">
    <source>
        <dbReference type="SAM" id="MobiDB-lite"/>
    </source>
</evidence>
<dbReference type="InterPro" id="IPR001296">
    <property type="entry name" value="Glyco_trans_1"/>
</dbReference>